<proteinExistence type="predicted"/>
<dbReference type="AlphaFoldDB" id="A0A1X1YAI8"/>
<gene>
    <name evidence="2" type="ORF">AWC16_20095</name>
</gene>
<evidence type="ECO:0000313" key="3">
    <source>
        <dbReference type="Proteomes" id="UP000193866"/>
    </source>
</evidence>
<comment type="caution">
    <text evidence="2">The sequence shown here is derived from an EMBL/GenBank/DDBJ whole genome shotgun (WGS) entry which is preliminary data.</text>
</comment>
<evidence type="ECO:0000256" key="1">
    <source>
        <dbReference type="SAM" id="MobiDB-lite"/>
    </source>
</evidence>
<feature type="compositionally biased region" description="Basic and acidic residues" evidence="1">
    <location>
        <begin position="10"/>
        <end position="26"/>
    </location>
</feature>
<name>A0A1X1YAI8_9MYCO</name>
<evidence type="ECO:0000313" key="2">
    <source>
        <dbReference type="EMBL" id="ORW08041.1"/>
    </source>
</evidence>
<dbReference type="EMBL" id="LQPG01000039">
    <property type="protein sequence ID" value="ORW08041.1"/>
    <property type="molecule type" value="Genomic_DNA"/>
</dbReference>
<feature type="region of interest" description="Disordered" evidence="1">
    <location>
        <begin position="1"/>
        <end position="33"/>
    </location>
</feature>
<dbReference type="RefSeq" id="WP_085266326.1">
    <property type="nucleotide sequence ID" value="NZ_LQPG01000039.1"/>
</dbReference>
<dbReference type="OrthoDB" id="4742420at2"/>
<protein>
    <submittedName>
        <fullName evidence="2">Uncharacterized protein</fullName>
    </submittedName>
</protein>
<keyword evidence="3" id="KW-1185">Reference proteome</keyword>
<organism evidence="2 3">
    <name type="scientific">Mycolicibacter longobardus</name>
    <dbReference type="NCBI Taxonomy" id="1108812"/>
    <lineage>
        <taxon>Bacteria</taxon>
        <taxon>Bacillati</taxon>
        <taxon>Actinomycetota</taxon>
        <taxon>Actinomycetes</taxon>
        <taxon>Mycobacteriales</taxon>
        <taxon>Mycobacteriaceae</taxon>
        <taxon>Mycolicibacter</taxon>
    </lineage>
</organism>
<accession>A0A1X1YAI8</accession>
<reference evidence="2 3" key="1">
    <citation type="submission" date="2016-01" db="EMBL/GenBank/DDBJ databases">
        <title>The new phylogeny of the genus Mycobacterium.</title>
        <authorList>
            <person name="Tarcisio F."/>
            <person name="Conor M."/>
            <person name="Antonella G."/>
            <person name="Elisabetta G."/>
            <person name="Giulia F.S."/>
            <person name="Sara T."/>
            <person name="Anna F."/>
            <person name="Clotilde B."/>
            <person name="Roberto B."/>
            <person name="Veronica D.S."/>
            <person name="Fabio R."/>
            <person name="Monica P."/>
            <person name="Olivier J."/>
            <person name="Enrico T."/>
            <person name="Nicola S."/>
        </authorList>
    </citation>
    <scope>NUCLEOTIDE SEQUENCE [LARGE SCALE GENOMIC DNA]</scope>
    <source>
        <strain evidence="2 3">DSM 45394</strain>
    </source>
</reference>
<dbReference type="Proteomes" id="UP000193866">
    <property type="component" value="Unassembled WGS sequence"/>
</dbReference>
<sequence length="94" mass="10117">MAPRSTTGKSRAERAAYTQRRAERTAKAPMKGSRWSIDDARTALDTSLSVPEVALMLGRTAAAVEGLRARWRAGELSSALADQLPPAPSPVLRK</sequence>